<dbReference type="Pfam" id="PF00324">
    <property type="entry name" value="AA_permease"/>
    <property type="match status" value="1"/>
</dbReference>
<comment type="subcellular location">
    <subcellularLocation>
        <location evidence="1">Membrane</location>
        <topology evidence="1">Multi-pass membrane protein</topology>
    </subcellularLocation>
</comment>
<comment type="caution">
    <text evidence="9">The sequence shown here is derived from an EMBL/GenBank/DDBJ whole genome shotgun (WGS) entry which is preliminary data.</text>
</comment>
<dbReference type="GO" id="GO:0015171">
    <property type="term" value="F:amino acid transmembrane transporter activity"/>
    <property type="evidence" value="ECO:0007669"/>
    <property type="project" value="TreeGrafter"/>
</dbReference>
<feature type="transmembrane region" description="Helical" evidence="7">
    <location>
        <begin position="417"/>
        <end position="442"/>
    </location>
</feature>
<keyword evidence="3 7" id="KW-0812">Transmembrane</keyword>
<dbReference type="InterPro" id="IPR050524">
    <property type="entry name" value="APC_YAT"/>
</dbReference>
<evidence type="ECO:0000256" key="1">
    <source>
        <dbReference type="ARBA" id="ARBA00004141"/>
    </source>
</evidence>
<gene>
    <name evidence="9" type="ORF">T069G_06527</name>
</gene>
<keyword evidence="5 7" id="KW-1133">Transmembrane helix</keyword>
<feature type="domain" description="Amino acid permease/ SLC12A" evidence="8">
    <location>
        <begin position="56"/>
        <end position="519"/>
    </location>
</feature>
<feature type="transmembrane region" description="Helical" evidence="7">
    <location>
        <begin position="192"/>
        <end position="216"/>
    </location>
</feature>
<dbReference type="GeneID" id="80868425"/>
<keyword evidence="6 7" id="KW-0472">Membrane</keyword>
<evidence type="ECO:0000256" key="3">
    <source>
        <dbReference type="ARBA" id="ARBA00022692"/>
    </source>
</evidence>
<feature type="transmembrane region" description="Helical" evidence="7">
    <location>
        <begin position="59"/>
        <end position="78"/>
    </location>
</feature>
<organism evidence="9 10">
    <name type="scientific">Trichoderma breve</name>
    <dbReference type="NCBI Taxonomy" id="2034170"/>
    <lineage>
        <taxon>Eukaryota</taxon>
        <taxon>Fungi</taxon>
        <taxon>Dikarya</taxon>
        <taxon>Ascomycota</taxon>
        <taxon>Pezizomycotina</taxon>
        <taxon>Sordariomycetes</taxon>
        <taxon>Hypocreomycetidae</taxon>
        <taxon>Hypocreales</taxon>
        <taxon>Hypocreaceae</taxon>
        <taxon>Trichoderma</taxon>
    </lineage>
</organism>
<dbReference type="AlphaFoldDB" id="A0A9W9E5L0"/>
<feature type="transmembrane region" description="Helical" evidence="7">
    <location>
        <begin position="493"/>
        <end position="511"/>
    </location>
</feature>
<dbReference type="PANTHER" id="PTHR43341">
    <property type="entry name" value="AMINO ACID PERMEASE"/>
    <property type="match status" value="1"/>
</dbReference>
<evidence type="ECO:0000256" key="4">
    <source>
        <dbReference type="ARBA" id="ARBA00022970"/>
    </source>
</evidence>
<dbReference type="FunFam" id="1.20.1740.10:FF:000006">
    <property type="entry name" value="General amino acid permease"/>
    <property type="match status" value="1"/>
</dbReference>
<reference evidence="9" key="1">
    <citation type="submission" date="2022-09" db="EMBL/GenBank/DDBJ databases">
        <title>Chromosome-level assembly of Trichoderma breve T069, a fungus used in development of biopesticide product.</title>
        <authorList>
            <person name="Lin R."/>
            <person name="Liu T."/>
        </authorList>
    </citation>
    <scope>NUCLEOTIDE SEQUENCE</scope>
    <source>
        <strain evidence="9">T069</strain>
    </source>
</reference>
<evidence type="ECO:0000256" key="6">
    <source>
        <dbReference type="ARBA" id="ARBA00023136"/>
    </source>
</evidence>
<proteinExistence type="predicted"/>
<dbReference type="PROSITE" id="PS00218">
    <property type="entry name" value="AMINO_ACID_PERMEASE_1"/>
    <property type="match status" value="1"/>
</dbReference>
<evidence type="ECO:0000256" key="2">
    <source>
        <dbReference type="ARBA" id="ARBA00022448"/>
    </source>
</evidence>
<dbReference type="RefSeq" id="XP_056027316.1">
    <property type="nucleotide sequence ID" value="XM_056173737.1"/>
</dbReference>
<sequence>MAKKAEPSPYGGDVEAQDTISVAAAPVSAFDNYDTQKAENEQQHIGTLDRRLKARHVQFLALSGAIGTGLFVGSGQVLSLAGPLSAFICYIITGFNLYCVINSLGEMAAWLPIPGAVPVFASRFVDPALGFTLGWNYWYQFAIGVPIEVSACAIIVDFWPNDVPKAALITVFFAAMVIINCLPVRIYGEAEFAFGAIKLTTIVGLILLMFIITLGGSPSGDRIGFRYWNHPGPMNTYLEDGALGRFLAFFKVFISATFAYGGSEIVVVASGETQDPRRNIKRSVRRVFWRILIFYVLSIFLVGLCVSSEDPSLLNAINSSAPGAGASPFVIAIKNAGIKVLPHIINAVVLSSAWSAGNSFFYASTRVLYSAALDGKAPAILKYEKFGVPYACVALTTALSCLVYLNVNNQSAEVFFWISNLSAVSTLIVWASVSFMYLRFYYALRYNGIDRDTLPFKAPFQPFLGYFSIVFCLVIAFFNGFDCFFPGRFSAKSFIPPYIDIPIFLCLFFGYKLVKKTKFVGLAEMDLWSGKAEIDRLESTWVKPVPRNFLERIWFWIA</sequence>
<feature type="transmembrane region" description="Helical" evidence="7">
    <location>
        <begin position="287"/>
        <end position="304"/>
    </location>
</feature>
<dbReference type="InterPro" id="IPR004840">
    <property type="entry name" value="Amino_acid_permease_CS"/>
</dbReference>
<evidence type="ECO:0000256" key="5">
    <source>
        <dbReference type="ARBA" id="ARBA00022989"/>
    </source>
</evidence>
<dbReference type="InterPro" id="IPR004841">
    <property type="entry name" value="AA-permease/SLC12A_dom"/>
</dbReference>
<dbReference type="EMBL" id="JAOPEN010000004">
    <property type="protein sequence ID" value="KAJ4858260.1"/>
    <property type="molecule type" value="Genomic_DNA"/>
</dbReference>
<keyword evidence="10" id="KW-1185">Reference proteome</keyword>
<feature type="transmembrane region" description="Helical" evidence="7">
    <location>
        <begin position="137"/>
        <end position="159"/>
    </location>
</feature>
<evidence type="ECO:0000256" key="7">
    <source>
        <dbReference type="SAM" id="Phobius"/>
    </source>
</evidence>
<accession>A0A9W9E5L0</accession>
<keyword evidence="4" id="KW-0029">Amino-acid transport</keyword>
<dbReference type="Gene3D" id="1.20.1740.10">
    <property type="entry name" value="Amino acid/polyamine transporter I"/>
    <property type="match status" value="1"/>
</dbReference>
<feature type="transmembrane region" description="Helical" evidence="7">
    <location>
        <begin position="386"/>
        <end position="405"/>
    </location>
</feature>
<dbReference type="Proteomes" id="UP001140511">
    <property type="component" value="Unassembled WGS sequence"/>
</dbReference>
<protein>
    <submittedName>
        <fullName evidence="9">Amino acid permease domain-containing protein</fullName>
    </submittedName>
</protein>
<dbReference type="GO" id="GO:0016020">
    <property type="term" value="C:membrane"/>
    <property type="evidence" value="ECO:0007669"/>
    <property type="project" value="UniProtKB-SubCell"/>
</dbReference>
<feature type="transmembrane region" description="Helical" evidence="7">
    <location>
        <begin position="344"/>
        <end position="365"/>
    </location>
</feature>
<dbReference type="PIRSF" id="PIRSF006060">
    <property type="entry name" value="AA_transporter"/>
    <property type="match status" value="1"/>
</dbReference>
<keyword evidence="2" id="KW-0813">Transport</keyword>
<feature type="transmembrane region" description="Helical" evidence="7">
    <location>
        <begin position="166"/>
        <end position="186"/>
    </location>
</feature>
<evidence type="ECO:0000313" key="9">
    <source>
        <dbReference type="EMBL" id="KAJ4858260.1"/>
    </source>
</evidence>
<dbReference type="PANTHER" id="PTHR43341:SF21">
    <property type="entry name" value="GENERAL AMINO ACID PERMEASE-RELATED"/>
    <property type="match status" value="1"/>
</dbReference>
<evidence type="ECO:0000259" key="8">
    <source>
        <dbReference type="Pfam" id="PF00324"/>
    </source>
</evidence>
<evidence type="ECO:0000313" key="10">
    <source>
        <dbReference type="Proteomes" id="UP001140511"/>
    </source>
</evidence>
<feature type="transmembrane region" description="Helical" evidence="7">
    <location>
        <begin position="463"/>
        <end position="481"/>
    </location>
</feature>
<name>A0A9W9E5L0_9HYPO</name>